<dbReference type="InterPro" id="IPR006056">
    <property type="entry name" value="RidA"/>
</dbReference>
<comment type="caution">
    <text evidence="2">The sequence shown here is derived from an EMBL/GenBank/DDBJ whole genome shotgun (WGS) entry which is preliminary data.</text>
</comment>
<name>A0A942UXJ3_9FIRM</name>
<dbReference type="Gene3D" id="3.30.1330.40">
    <property type="entry name" value="RutC-like"/>
    <property type="match status" value="1"/>
</dbReference>
<dbReference type="GO" id="GO:0019239">
    <property type="term" value="F:deaminase activity"/>
    <property type="evidence" value="ECO:0007669"/>
    <property type="project" value="TreeGrafter"/>
</dbReference>
<dbReference type="InterPro" id="IPR019897">
    <property type="entry name" value="RidA_CS"/>
</dbReference>
<sequence length="126" mass="13598">MEKNIISTTKAPAAIGPYSQGIKAGNMVFTSGQLPMDPETGELITKDIKSEARQSLSNLKAVLAEAGATLEDVVKVTVFIKDMNQFGDINEVYGEFFNTHKPARSCVEVARLPKDANVEIEAIAIV</sequence>
<comment type="similarity">
    <text evidence="1">Belongs to the RutC family.</text>
</comment>
<dbReference type="GO" id="GO:0005829">
    <property type="term" value="C:cytosol"/>
    <property type="evidence" value="ECO:0007669"/>
    <property type="project" value="TreeGrafter"/>
</dbReference>
<dbReference type="AlphaFoldDB" id="A0A942UXJ3"/>
<dbReference type="NCBIfam" id="TIGR00004">
    <property type="entry name" value="Rid family detoxifying hydrolase"/>
    <property type="match status" value="1"/>
</dbReference>
<dbReference type="PANTHER" id="PTHR11803:SF58">
    <property type="entry name" value="PROTEIN HMF1-RELATED"/>
    <property type="match status" value="1"/>
</dbReference>
<dbReference type="EMBL" id="WSFT01000036">
    <property type="protein sequence ID" value="MBS4538639.1"/>
    <property type="molecule type" value="Genomic_DNA"/>
</dbReference>
<reference evidence="2" key="1">
    <citation type="submission" date="2019-12" db="EMBL/GenBank/DDBJ databases">
        <title>Clostridiaceae gen. nov. sp. nov., isolated from sediment in Xinjiang, China.</title>
        <authorList>
            <person name="Zhang R."/>
        </authorList>
    </citation>
    <scope>NUCLEOTIDE SEQUENCE</scope>
    <source>
        <strain evidence="2">D2Q-11</strain>
    </source>
</reference>
<dbReference type="FunFam" id="3.30.1330.40:FF:000001">
    <property type="entry name" value="L-PSP family endoribonuclease"/>
    <property type="match status" value="1"/>
</dbReference>
<evidence type="ECO:0000313" key="2">
    <source>
        <dbReference type="EMBL" id="MBS4538639.1"/>
    </source>
</evidence>
<dbReference type="CDD" id="cd00448">
    <property type="entry name" value="YjgF_YER057c_UK114_family"/>
    <property type="match status" value="1"/>
</dbReference>
<dbReference type="RefSeq" id="WP_203366559.1">
    <property type="nucleotide sequence ID" value="NZ_WSFT01000036.1"/>
</dbReference>
<protein>
    <submittedName>
        <fullName evidence="2">RidA family protein</fullName>
    </submittedName>
</protein>
<proteinExistence type="inferred from homology"/>
<dbReference type="PROSITE" id="PS01094">
    <property type="entry name" value="UPF0076"/>
    <property type="match status" value="1"/>
</dbReference>
<evidence type="ECO:0000256" key="1">
    <source>
        <dbReference type="ARBA" id="ARBA00010552"/>
    </source>
</evidence>
<dbReference type="SUPFAM" id="SSF55298">
    <property type="entry name" value="YjgF-like"/>
    <property type="match status" value="1"/>
</dbReference>
<dbReference type="PANTHER" id="PTHR11803">
    <property type="entry name" value="2-IMINOBUTANOATE/2-IMINOPROPANOATE DEAMINASE RIDA"/>
    <property type="match status" value="1"/>
</dbReference>
<dbReference type="Pfam" id="PF01042">
    <property type="entry name" value="Ribonuc_L-PSP"/>
    <property type="match status" value="1"/>
</dbReference>
<dbReference type="InterPro" id="IPR035959">
    <property type="entry name" value="RutC-like_sf"/>
</dbReference>
<dbReference type="Proteomes" id="UP000724672">
    <property type="component" value="Unassembled WGS sequence"/>
</dbReference>
<keyword evidence="3" id="KW-1185">Reference proteome</keyword>
<accession>A0A942UXJ3</accession>
<evidence type="ECO:0000313" key="3">
    <source>
        <dbReference type="Proteomes" id="UP000724672"/>
    </source>
</evidence>
<organism evidence="2 3">
    <name type="scientific">Anaeromonas frigoriresistens</name>
    <dbReference type="NCBI Taxonomy" id="2683708"/>
    <lineage>
        <taxon>Bacteria</taxon>
        <taxon>Bacillati</taxon>
        <taxon>Bacillota</taxon>
        <taxon>Tissierellia</taxon>
        <taxon>Tissierellales</taxon>
        <taxon>Thermohalobacteraceae</taxon>
        <taxon>Anaeromonas</taxon>
    </lineage>
</organism>
<gene>
    <name evidence="2" type="ORF">GOQ27_09195</name>
</gene>
<dbReference type="InterPro" id="IPR006175">
    <property type="entry name" value="YjgF/YER057c/UK114"/>
</dbReference>